<evidence type="ECO:0000313" key="3">
    <source>
        <dbReference type="EMBL" id="KST68686.1"/>
    </source>
</evidence>
<sequence>MAPDYHRVKLRGKSFKGQDLTGVDFSYSDIRGANFTGAILRGANFSHAKAGLQRRWFVILVIFSLLLSLLSGSIAAVGGSLVGFVLTEQNQPNLYVGVASLIVLVIFFLLAIRKGIVAATGFLAVAVAWVAVAAVAWAGIVAVAWAGLAADTGAMGLAQLVAVIVTGAVGVVVSATGAVIVSGAAALAGAVAGVFAVTMTVAIAGCVSGIIAVAASTVGVLAGGVAAAVGISVVLLASYVGCSALAGDKKQKLIRNIIVNIAAKYGTTFQGANLTDADFTQTKLKNTNLNKANLTRTCWFQVKKLRLAAFENTYLEKEDLRELVITKQLQNRNCDGWDLQGINLAGANLKDVSLTGANLSESNLQNADISRGKLVQAHVDKTDFRGANLTGAYIEDWRISPDTKLENVKCEYIFLRVPTTENPNPNRLPSNWEETFSEGEFAKSVSPLSKLPNL</sequence>
<dbReference type="OrthoDB" id="528457at2"/>
<dbReference type="InterPro" id="IPR001646">
    <property type="entry name" value="5peptide_repeat"/>
</dbReference>
<organism evidence="2 4">
    <name type="scientific">Mastigocoleus testarum BC008</name>
    <dbReference type="NCBI Taxonomy" id="371196"/>
    <lineage>
        <taxon>Bacteria</taxon>
        <taxon>Bacillati</taxon>
        <taxon>Cyanobacteriota</taxon>
        <taxon>Cyanophyceae</taxon>
        <taxon>Nostocales</taxon>
        <taxon>Hapalosiphonaceae</taxon>
        <taxon>Mastigocoleus</taxon>
    </lineage>
</organism>
<comment type="caution">
    <text evidence="2">The sequence shown here is derived from an EMBL/GenBank/DDBJ whole genome shotgun (WGS) entry which is preliminary data.</text>
</comment>
<gene>
    <name evidence="2" type="ORF">BC008_01575</name>
    <name evidence="3" type="ORF">BC008_01650</name>
</gene>
<proteinExistence type="predicted"/>
<keyword evidence="1" id="KW-0472">Membrane</keyword>
<feature type="transmembrane region" description="Helical" evidence="1">
    <location>
        <begin position="119"/>
        <end position="145"/>
    </location>
</feature>
<dbReference type="InterPro" id="IPR051082">
    <property type="entry name" value="Pentapeptide-BTB/POZ_domain"/>
</dbReference>
<keyword evidence="1" id="KW-1133">Transmembrane helix</keyword>
<feature type="transmembrane region" description="Helical" evidence="1">
    <location>
        <begin position="94"/>
        <end position="112"/>
    </location>
</feature>
<dbReference type="AlphaFoldDB" id="A0A0V7ZVM7"/>
<evidence type="ECO:0000313" key="2">
    <source>
        <dbReference type="EMBL" id="KST68672.1"/>
    </source>
</evidence>
<dbReference type="EMBL" id="LMTZ01000052">
    <property type="protein sequence ID" value="KST68686.1"/>
    <property type="molecule type" value="Genomic_DNA"/>
</dbReference>
<feature type="transmembrane region" description="Helical" evidence="1">
    <location>
        <begin position="157"/>
        <end position="180"/>
    </location>
</feature>
<dbReference type="RefSeq" id="WP_027845588.1">
    <property type="nucleotide sequence ID" value="NZ_LMTZ01000052.1"/>
</dbReference>
<dbReference type="Pfam" id="PF00805">
    <property type="entry name" value="Pentapeptide"/>
    <property type="match status" value="3"/>
</dbReference>
<evidence type="ECO:0000256" key="1">
    <source>
        <dbReference type="SAM" id="Phobius"/>
    </source>
</evidence>
<evidence type="ECO:0000313" key="4">
    <source>
        <dbReference type="Proteomes" id="UP000053372"/>
    </source>
</evidence>
<dbReference type="PANTHER" id="PTHR14136">
    <property type="entry name" value="BTB_POZ DOMAIN-CONTAINING PROTEIN KCTD9"/>
    <property type="match status" value="1"/>
</dbReference>
<keyword evidence="4" id="KW-1185">Reference proteome</keyword>
<dbReference type="SUPFAM" id="SSF141571">
    <property type="entry name" value="Pentapeptide repeat-like"/>
    <property type="match status" value="1"/>
</dbReference>
<feature type="transmembrane region" description="Helical" evidence="1">
    <location>
        <begin position="56"/>
        <end position="82"/>
    </location>
</feature>
<evidence type="ECO:0008006" key="5">
    <source>
        <dbReference type="Google" id="ProtNLM"/>
    </source>
</evidence>
<feature type="transmembrane region" description="Helical" evidence="1">
    <location>
        <begin position="187"/>
        <end position="214"/>
    </location>
</feature>
<protein>
    <recommendedName>
        <fullName evidence="5">Low-complexity protein</fullName>
    </recommendedName>
</protein>
<name>A0A0V7ZVM7_9CYAN</name>
<dbReference type="PANTHER" id="PTHR14136:SF17">
    <property type="entry name" value="BTB_POZ DOMAIN-CONTAINING PROTEIN KCTD9"/>
    <property type="match status" value="1"/>
</dbReference>
<accession>A0A0V7ZVM7</accession>
<reference evidence="2 4" key="1">
    <citation type="journal article" date="2015" name="Genome Announc.">
        <title>Draft Genome of the Euendolithic (true boring) Cyanobacterium Mastigocoleus testarum strain BC008.</title>
        <authorList>
            <person name="Guida B.S."/>
            <person name="Garcia-Pichel F."/>
        </authorList>
    </citation>
    <scope>NUCLEOTIDE SEQUENCE [LARGE SCALE GENOMIC DNA]</scope>
    <source>
        <strain evidence="2 4">BC008</strain>
    </source>
</reference>
<dbReference type="Proteomes" id="UP000053372">
    <property type="component" value="Unassembled WGS sequence"/>
</dbReference>
<dbReference type="EMBL" id="LMTZ01000053">
    <property type="protein sequence ID" value="KST68672.1"/>
    <property type="molecule type" value="Genomic_DNA"/>
</dbReference>
<keyword evidence="1" id="KW-0812">Transmembrane</keyword>
<feature type="transmembrane region" description="Helical" evidence="1">
    <location>
        <begin position="220"/>
        <end position="246"/>
    </location>
</feature>
<dbReference type="Gene3D" id="2.160.20.80">
    <property type="entry name" value="E3 ubiquitin-protein ligase SopA"/>
    <property type="match status" value="2"/>
</dbReference>